<comment type="caution">
    <text evidence="2">The sequence shown here is derived from an EMBL/GenBank/DDBJ whole genome shotgun (WGS) entry which is preliminary data.</text>
</comment>
<gene>
    <name evidence="2" type="ORF">GPECTOR_78g98</name>
</gene>
<reference evidence="3" key="1">
    <citation type="journal article" date="2016" name="Nat. Commun.">
        <title>The Gonium pectorale genome demonstrates co-option of cell cycle regulation during the evolution of multicellularity.</title>
        <authorList>
            <person name="Hanschen E.R."/>
            <person name="Marriage T.N."/>
            <person name="Ferris P.J."/>
            <person name="Hamaji T."/>
            <person name="Toyoda A."/>
            <person name="Fujiyama A."/>
            <person name="Neme R."/>
            <person name="Noguchi H."/>
            <person name="Minakuchi Y."/>
            <person name="Suzuki M."/>
            <person name="Kawai-Toyooka H."/>
            <person name="Smith D.R."/>
            <person name="Sparks H."/>
            <person name="Anderson J."/>
            <person name="Bakaric R."/>
            <person name="Luria V."/>
            <person name="Karger A."/>
            <person name="Kirschner M.W."/>
            <person name="Durand P.M."/>
            <person name="Michod R.E."/>
            <person name="Nozaki H."/>
            <person name="Olson B.J."/>
        </authorList>
    </citation>
    <scope>NUCLEOTIDE SEQUENCE [LARGE SCALE GENOMIC DNA]</scope>
    <source>
        <strain evidence="3">NIES-2863</strain>
    </source>
</reference>
<keyword evidence="3" id="KW-1185">Reference proteome</keyword>
<feature type="region of interest" description="Disordered" evidence="1">
    <location>
        <begin position="97"/>
        <end position="145"/>
    </location>
</feature>
<sequence length="175" mass="18714">MASASTEHELNGSRHRWSRHLEGVTDPASDIKVFVHYGRLLISLKGEQIDNLELPPTAYTGGDAHASYQRGTLTVEMAAKDPAAPAMVEKALMDPDRPRPRELPLHLGGAGGQGGTASGVPNREDPTGRHTATPAEIEYGERNDELFGRPKVRAVMPGANISSSVAADMPMLTNP</sequence>
<name>A0A150G3M3_GONPE</name>
<protein>
    <recommendedName>
        <fullName evidence="4">SHSP domain-containing protein</fullName>
    </recommendedName>
</protein>
<dbReference type="OrthoDB" id="538302at2759"/>
<feature type="compositionally biased region" description="Gly residues" evidence="1">
    <location>
        <begin position="108"/>
        <end position="117"/>
    </location>
</feature>
<evidence type="ECO:0000256" key="1">
    <source>
        <dbReference type="SAM" id="MobiDB-lite"/>
    </source>
</evidence>
<proteinExistence type="predicted"/>
<evidence type="ECO:0008006" key="4">
    <source>
        <dbReference type="Google" id="ProtNLM"/>
    </source>
</evidence>
<organism evidence="2 3">
    <name type="scientific">Gonium pectorale</name>
    <name type="common">Green alga</name>
    <dbReference type="NCBI Taxonomy" id="33097"/>
    <lineage>
        <taxon>Eukaryota</taxon>
        <taxon>Viridiplantae</taxon>
        <taxon>Chlorophyta</taxon>
        <taxon>core chlorophytes</taxon>
        <taxon>Chlorophyceae</taxon>
        <taxon>CS clade</taxon>
        <taxon>Chlamydomonadales</taxon>
        <taxon>Volvocaceae</taxon>
        <taxon>Gonium</taxon>
    </lineage>
</organism>
<dbReference type="Proteomes" id="UP000075714">
    <property type="component" value="Unassembled WGS sequence"/>
</dbReference>
<dbReference type="EMBL" id="LSYV01000079">
    <property type="protein sequence ID" value="KXZ43910.1"/>
    <property type="molecule type" value="Genomic_DNA"/>
</dbReference>
<evidence type="ECO:0000313" key="2">
    <source>
        <dbReference type="EMBL" id="KXZ43910.1"/>
    </source>
</evidence>
<accession>A0A150G3M3</accession>
<evidence type="ECO:0000313" key="3">
    <source>
        <dbReference type="Proteomes" id="UP000075714"/>
    </source>
</evidence>
<dbReference type="AlphaFoldDB" id="A0A150G3M3"/>